<feature type="non-terminal residue" evidence="1">
    <location>
        <position position="1"/>
    </location>
</feature>
<gene>
    <name evidence="1" type="ORF">B296_00034964</name>
</gene>
<dbReference type="Proteomes" id="UP000287651">
    <property type="component" value="Unassembled WGS sequence"/>
</dbReference>
<sequence>LPFVIALCAVPSTVKREDRRFLYHQRTPLKLPPPTTLSFVASTVVVKSFRHCYCPQLPSLLLLLSVASYATTGIIRSFLHRCCCHPQLPLSPLPSPYPLAIVSDTFLPLCYC</sequence>
<comment type="caution">
    <text evidence="1">The sequence shown here is derived from an EMBL/GenBank/DDBJ whole genome shotgun (WGS) entry which is preliminary data.</text>
</comment>
<evidence type="ECO:0000313" key="2">
    <source>
        <dbReference type="Proteomes" id="UP000287651"/>
    </source>
</evidence>
<dbReference type="EMBL" id="AMZH03004798">
    <property type="protein sequence ID" value="RRT68109.1"/>
    <property type="molecule type" value="Genomic_DNA"/>
</dbReference>
<dbReference type="AlphaFoldDB" id="A0A426ZVT2"/>
<organism evidence="1 2">
    <name type="scientific">Ensete ventricosum</name>
    <name type="common">Abyssinian banana</name>
    <name type="synonym">Musa ensete</name>
    <dbReference type="NCBI Taxonomy" id="4639"/>
    <lineage>
        <taxon>Eukaryota</taxon>
        <taxon>Viridiplantae</taxon>
        <taxon>Streptophyta</taxon>
        <taxon>Embryophyta</taxon>
        <taxon>Tracheophyta</taxon>
        <taxon>Spermatophyta</taxon>
        <taxon>Magnoliopsida</taxon>
        <taxon>Liliopsida</taxon>
        <taxon>Zingiberales</taxon>
        <taxon>Musaceae</taxon>
        <taxon>Ensete</taxon>
    </lineage>
</organism>
<proteinExistence type="predicted"/>
<evidence type="ECO:0000313" key="1">
    <source>
        <dbReference type="EMBL" id="RRT68109.1"/>
    </source>
</evidence>
<reference evidence="1 2" key="1">
    <citation type="journal article" date="2014" name="Agronomy (Basel)">
        <title>A Draft Genome Sequence for Ensete ventricosum, the Drought-Tolerant Tree Against Hunger.</title>
        <authorList>
            <person name="Harrison J."/>
            <person name="Moore K.A."/>
            <person name="Paszkiewicz K."/>
            <person name="Jones T."/>
            <person name="Grant M."/>
            <person name="Ambacheew D."/>
            <person name="Muzemil S."/>
            <person name="Studholme D.J."/>
        </authorList>
    </citation>
    <scope>NUCLEOTIDE SEQUENCE [LARGE SCALE GENOMIC DNA]</scope>
</reference>
<accession>A0A426ZVT2</accession>
<protein>
    <submittedName>
        <fullName evidence="1">Uncharacterized protein</fullName>
    </submittedName>
</protein>
<name>A0A426ZVT2_ENSVE</name>